<keyword evidence="1" id="KW-0472">Membrane</keyword>
<dbReference type="AlphaFoldDB" id="A0A4Y7SP18"/>
<name>A0A4Y7SP18_COPMI</name>
<organism evidence="2 3">
    <name type="scientific">Coprinellus micaceus</name>
    <name type="common">Glistening ink-cap mushroom</name>
    <name type="synonym">Coprinus micaceus</name>
    <dbReference type="NCBI Taxonomy" id="71717"/>
    <lineage>
        <taxon>Eukaryota</taxon>
        <taxon>Fungi</taxon>
        <taxon>Dikarya</taxon>
        <taxon>Basidiomycota</taxon>
        <taxon>Agaricomycotina</taxon>
        <taxon>Agaricomycetes</taxon>
        <taxon>Agaricomycetidae</taxon>
        <taxon>Agaricales</taxon>
        <taxon>Agaricineae</taxon>
        <taxon>Psathyrellaceae</taxon>
        <taxon>Coprinellus</taxon>
    </lineage>
</organism>
<keyword evidence="1" id="KW-0812">Transmembrane</keyword>
<keyword evidence="1" id="KW-1133">Transmembrane helix</keyword>
<evidence type="ECO:0000256" key="1">
    <source>
        <dbReference type="SAM" id="Phobius"/>
    </source>
</evidence>
<dbReference type="EMBL" id="QPFP01000079">
    <property type="protein sequence ID" value="TEB23354.1"/>
    <property type="molecule type" value="Genomic_DNA"/>
</dbReference>
<sequence length="90" mass="10329">MRYIIARLLCMLLGMFQWGLSLWEWVMLLRSRLANGRMGSLPMPDSSESQHDHPAWREAVMVLCNLRATMCAQLALQSVTKGTWSIHLVI</sequence>
<protein>
    <submittedName>
        <fullName evidence="2">Uncharacterized protein</fullName>
    </submittedName>
</protein>
<dbReference type="Proteomes" id="UP000298030">
    <property type="component" value="Unassembled WGS sequence"/>
</dbReference>
<comment type="caution">
    <text evidence="2">The sequence shown here is derived from an EMBL/GenBank/DDBJ whole genome shotgun (WGS) entry which is preliminary data.</text>
</comment>
<proteinExistence type="predicted"/>
<keyword evidence="3" id="KW-1185">Reference proteome</keyword>
<reference evidence="2 3" key="1">
    <citation type="journal article" date="2019" name="Nat. Ecol. Evol.">
        <title>Megaphylogeny resolves global patterns of mushroom evolution.</title>
        <authorList>
            <person name="Varga T."/>
            <person name="Krizsan K."/>
            <person name="Foldi C."/>
            <person name="Dima B."/>
            <person name="Sanchez-Garcia M."/>
            <person name="Sanchez-Ramirez S."/>
            <person name="Szollosi G.J."/>
            <person name="Szarkandi J.G."/>
            <person name="Papp V."/>
            <person name="Albert L."/>
            <person name="Andreopoulos W."/>
            <person name="Angelini C."/>
            <person name="Antonin V."/>
            <person name="Barry K.W."/>
            <person name="Bougher N.L."/>
            <person name="Buchanan P."/>
            <person name="Buyck B."/>
            <person name="Bense V."/>
            <person name="Catcheside P."/>
            <person name="Chovatia M."/>
            <person name="Cooper J."/>
            <person name="Damon W."/>
            <person name="Desjardin D."/>
            <person name="Finy P."/>
            <person name="Geml J."/>
            <person name="Haridas S."/>
            <person name="Hughes K."/>
            <person name="Justo A."/>
            <person name="Karasinski D."/>
            <person name="Kautmanova I."/>
            <person name="Kiss B."/>
            <person name="Kocsube S."/>
            <person name="Kotiranta H."/>
            <person name="LaButti K.M."/>
            <person name="Lechner B.E."/>
            <person name="Liimatainen K."/>
            <person name="Lipzen A."/>
            <person name="Lukacs Z."/>
            <person name="Mihaltcheva S."/>
            <person name="Morgado L.N."/>
            <person name="Niskanen T."/>
            <person name="Noordeloos M.E."/>
            <person name="Ohm R.A."/>
            <person name="Ortiz-Santana B."/>
            <person name="Ovrebo C."/>
            <person name="Racz N."/>
            <person name="Riley R."/>
            <person name="Savchenko A."/>
            <person name="Shiryaev A."/>
            <person name="Soop K."/>
            <person name="Spirin V."/>
            <person name="Szebenyi C."/>
            <person name="Tomsovsky M."/>
            <person name="Tulloss R.E."/>
            <person name="Uehling J."/>
            <person name="Grigoriev I.V."/>
            <person name="Vagvolgyi C."/>
            <person name="Papp T."/>
            <person name="Martin F.M."/>
            <person name="Miettinen O."/>
            <person name="Hibbett D.S."/>
            <person name="Nagy L.G."/>
        </authorList>
    </citation>
    <scope>NUCLEOTIDE SEQUENCE [LARGE SCALE GENOMIC DNA]</scope>
    <source>
        <strain evidence="2 3">FP101781</strain>
    </source>
</reference>
<accession>A0A4Y7SP18</accession>
<feature type="transmembrane region" description="Helical" evidence="1">
    <location>
        <begin position="6"/>
        <end position="28"/>
    </location>
</feature>
<evidence type="ECO:0000313" key="2">
    <source>
        <dbReference type="EMBL" id="TEB23354.1"/>
    </source>
</evidence>
<gene>
    <name evidence="2" type="ORF">FA13DRAFT_1740113</name>
</gene>
<evidence type="ECO:0000313" key="3">
    <source>
        <dbReference type="Proteomes" id="UP000298030"/>
    </source>
</evidence>